<dbReference type="InterPro" id="IPR043129">
    <property type="entry name" value="ATPase_NBD"/>
</dbReference>
<evidence type="ECO:0000313" key="5">
    <source>
        <dbReference type="Proteomes" id="UP000295444"/>
    </source>
</evidence>
<evidence type="ECO:0000259" key="3">
    <source>
        <dbReference type="Pfam" id="PF12802"/>
    </source>
</evidence>
<dbReference type="GO" id="GO:0016301">
    <property type="term" value="F:kinase activity"/>
    <property type="evidence" value="ECO:0007669"/>
    <property type="project" value="UniProtKB-KW"/>
</dbReference>
<dbReference type="Gene3D" id="1.10.10.10">
    <property type="entry name" value="Winged helix-like DNA-binding domain superfamily/Winged helix DNA-binding domain"/>
    <property type="match status" value="1"/>
</dbReference>
<name>A0A4R6S6V5_LABRH</name>
<dbReference type="InterPro" id="IPR000600">
    <property type="entry name" value="ROK"/>
</dbReference>
<dbReference type="Pfam" id="PF12802">
    <property type="entry name" value="MarR_2"/>
    <property type="match status" value="1"/>
</dbReference>
<dbReference type="InterPro" id="IPR000835">
    <property type="entry name" value="HTH_MarR-typ"/>
</dbReference>
<proteinExistence type="inferred from homology"/>
<dbReference type="PANTHER" id="PTHR18964">
    <property type="entry name" value="ROK (REPRESSOR, ORF, KINASE) FAMILY"/>
    <property type="match status" value="1"/>
</dbReference>
<evidence type="ECO:0000313" key="4">
    <source>
        <dbReference type="EMBL" id="TDP95064.1"/>
    </source>
</evidence>
<comment type="similarity">
    <text evidence="1">Belongs to the ROK (NagC/XylR) family.</text>
</comment>
<dbReference type="InterPro" id="IPR036390">
    <property type="entry name" value="WH_DNA-bd_sf"/>
</dbReference>
<dbReference type="Pfam" id="PF00480">
    <property type="entry name" value="ROK"/>
    <property type="match status" value="1"/>
</dbReference>
<dbReference type="SUPFAM" id="SSF46785">
    <property type="entry name" value="Winged helix' DNA-binding domain"/>
    <property type="match status" value="1"/>
</dbReference>
<protein>
    <submittedName>
        <fullName evidence="4">Putative NBD/HSP70 family sugar kinase</fullName>
    </submittedName>
</protein>
<keyword evidence="4" id="KW-0418">Kinase</keyword>
<feature type="region of interest" description="Disordered" evidence="2">
    <location>
        <begin position="1"/>
        <end position="25"/>
    </location>
</feature>
<feature type="domain" description="HTH marR-type" evidence="3">
    <location>
        <begin position="35"/>
        <end position="78"/>
    </location>
</feature>
<reference evidence="4 5" key="1">
    <citation type="submission" date="2019-03" db="EMBL/GenBank/DDBJ databases">
        <title>Genomic Encyclopedia of Type Strains, Phase IV (KMG-IV): sequencing the most valuable type-strain genomes for metagenomic binning, comparative biology and taxonomic classification.</title>
        <authorList>
            <person name="Goeker M."/>
        </authorList>
    </citation>
    <scope>NUCLEOTIDE SEQUENCE [LARGE SCALE GENOMIC DNA]</scope>
    <source>
        <strain evidence="4 5">DSM 45361</strain>
    </source>
</reference>
<evidence type="ECO:0000256" key="2">
    <source>
        <dbReference type="SAM" id="MobiDB-lite"/>
    </source>
</evidence>
<comment type="caution">
    <text evidence="4">The sequence shown here is derived from an EMBL/GenBank/DDBJ whole genome shotgun (WGS) entry which is preliminary data.</text>
</comment>
<dbReference type="PANTHER" id="PTHR18964:SF149">
    <property type="entry name" value="BIFUNCTIONAL UDP-N-ACETYLGLUCOSAMINE 2-EPIMERASE_N-ACETYLMANNOSAMINE KINASE"/>
    <property type="match status" value="1"/>
</dbReference>
<organism evidence="4 5">
    <name type="scientific">Labedaea rhizosphaerae</name>
    <dbReference type="NCBI Taxonomy" id="598644"/>
    <lineage>
        <taxon>Bacteria</taxon>
        <taxon>Bacillati</taxon>
        <taxon>Actinomycetota</taxon>
        <taxon>Actinomycetes</taxon>
        <taxon>Pseudonocardiales</taxon>
        <taxon>Pseudonocardiaceae</taxon>
        <taxon>Labedaea</taxon>
    </lineage>
</organism>
<dbReference type="Proteomes" id="UP000295444">
    <property type="component" value="Unassembled WGS sequence"/>
</dbReference>
<evidence type="ECO:0000256" key="1">
    <source>
        <dbReference type="ARBA" id="ARBA00006479"/>
    </source>
</evidence>
<dbReference type="EMBL" id="SNXZ01000005">
    <property type="protein sequence ID" value="TDP95064.1"/>
    <property type="molecule type" value="Genomic_DNA"/>
</dbReference>
<keyword evidence="4" id="KW-0808">Transferase</keyword>
<accession>A0A4R6S6V5</accession>
<dbReference type="InterPro" id="IPR036388">
    <property type="entry name" value="WH-like_DNA-bd_sf"/>
</dbReference>
<dbReference type="SUPFAM" id="SSF53067">
    <property type="entry name" value="Actin-like ATPase domain"/>
    <property type="match status" value="1"/>
</dbReference>
<sequence>MIGPTHFDHLPNETDVVTEHQPASQNGLRRGNLALVLRALRAHGPLSRAQLAARCGLAKATVSSLVTDLGLRGLVHETGAAVPGQGRPGQQVALRPDGAHGLGLDVHADHVGVAVIDLTGAVVHQARVALDVPAAGPARAMDALAELARQVGQEPVGVTVSVPGLVDTDAGAVTIAPRLRWQGVAVADELAARTGFALDLIAVGNDANLGAQAESEAMPNVHDLAYVNGDFGVGGALVADGRLIRGSLGYAGEIGHMPMDPFGATCSCGRRGCWESQVGLAALLHACADPTDPVHDPSLDLASRMRLIRERAEQGDRRTLDALHATGSSLAIGVSIVVNLVNPAVVVLGGYFAALPEWLIEPVRDQVVATTLAPGGGGVRIVGSRLDFAEAAALAGLRRVFADPAIVPMREEAPA</sequence>
<gene>
    <name evidence="4" type="ORF">EV186_105296</name>
</gene>
<keyword evidence="5" id="KW-1185">Reference proteome</keyword>
<dbReference type="AlphaFoldDB" id="A0A4R6S6V5"/>
<dbReference type="GO" id="GO:0003700">
    <property type="term" value="F:DNA-binding transcription factor activity"/>
    <property type="evidence" value="ECO:0007669"/>
    <property type="project" value="InterPro"/>
</dbReference>
<feature type="compositionally biased region" description="Basic and acidic residues" evidence="2">
    <location>
        <begin position="1"/>
        <end position="12"/>
    </location>
</feature>
<dbReference type="Gene3D" id="3.30.420.40">
    <property type="match status" value="2"/>
</dbReference>